<dbReference type="GO" id="GO:0005524">
    <property type="term" value="F:ATP binding"/>
    <property type="evidence" value="ECO:0007669"/>
    <property type="project" value="UniProtKB-KW"/>
</dbReference>
<dbReference type="Gene3D" id="3.40.50.300">
    <property type="entry name" value="P-loop containing nucleotide triphosphate hydrolases"/>
    <property type="match status" value="1"/>
</dbReference>
<dbReference type="Pfam" id="PF00072">
    <property type="entry name" value="Response_reg"/>
    <property type="match status" value="1"/>
</dbReference>
<keyword evidence="2" id="KW-0067">ATP-binding</keyword>
<keyword evidence="4" id="KW-0805">Transcription regulation</keyword>
<keyword evidence="7" id="KW-0597">Phosphoprotein</keyword>
<dbReference type="Gene3D" id="1.10.10.60">
    <property type="entry name" value="Homeodomain-like"/>
    <property type="match status" value="1"/>
</dbReference>
<dbReference type="InterPro" id="IPR027417">
    <property type="entry name" value="P-loop_NTPase"/>
</dbReference>
<dbReference type="SUPFAM" id="SSF52540">
    <property type="entry name" value="P-loop containing nucleoside triphosphate hydrolases"/>
    <property type="match status" value="1"/>
</dbReference>
<evidence type="ECO:0000313" key="12">
    <source>
        <dbReference type="Proteomes" id="UP000051298"/>
    </source>
</evidence>
<protein>
    <submittedName>
        <fullName evidence="11">Luminescence regulatory protein LuxO</fullName>
    </submittedName>
</protein>
<keyword evidence="1" id="KW-0547">Nucleotide-binding</keyword>
<gene>
    <name evidence="11" type="primary">luxO</name>
    <name evidence="11" type="ORF">THS5294_02494</name>
</gene>
<dbReference type="Pfam" id="PF25601">
    <property type="entry name" value="AAA_lid_14"/>
    <property type="match status" value="1"/>
</dbReference>
<dbReference type="InterPro" id="IPR058031">
    <property type="entry name" value="AAA_lid_NorR"/>
</dbReference>
<keyword evidence="5" id="KW-0238">DNA-binding</keyword>
<dbReference type="SMART" id="SM00448">
    <property type="entry name" value="REC"/>
    <property type="match status" value="1"/>
</dbReference>
<dbReference type="InterPro" id="IPR009057">
    <property type="entry name" value="Homeodomain-like_sf"/>
</dbReference>
<evidence type="ECO:0000256" key="6">
    <source>
        <dbReference type="ARBA" id="ARBA00023163"/>
    </source>
</evidence>
<reference evidence="11 12" key="1">
    <citation type="submission" date="2015-09" db="EMBL/GenBank/DDBJ databases">
        <authorList>
            <consortium name="Swine Surveillance"/>
        </authorList>
    </citation>
    <scope>NUCLEOTIDE SEQUENCE [LARGE SCALE GENOMIC DNA]</scope>
    <source>
        <strain evidence="11 12">CECT 5294</strain>
    </source>
</reference>
<dbReference type="Gene3D" id="1.10.8.60">
    <property type="match status" value="1"/>
</dbReference>
<dbReference type="Proteomes" id="UP000051298">
    <property type="component" value="Unassembled WGS sequence"/>
</dbReference>
<sequence length="467" mass="50268">MTQTILLVEDNPTQAAYYTQILSDDGFEVTHAGTAAEALDLYSRAAPAAVVLDLLLPDRDGLELIQDCQALAPQIPFVVLTAQSTIQTAVDAMRHGASEFLPKPVSDTHLRRAVHNAILLGGRPALKVVAAGAAAAKPTPPQSDPMRAAPLPGFTGFAPVMHELYRQVRAVSRSGVPIFLRGPTGSGRLASAKAIHVLAHDAPEAAPFIKLIASVMCPDAQLAALTGTEDTPDVITAAMGGTAYIAEPCTLSDQAQAALMERLHRLDATPGRSAKVQLITATTRDPFAEVREGHLREDLFHRLYVAPVRVPALSERGEDVVAIANATLRRFETRSEGGFVGLEPDVADFFRTYEWPGNVRQLINLIKSTVLLHEGPLITMDMLPMEMTTRQHANQSSTPFDSLLGRSLADVEEVIIEETIRQQQGSVPRAARVLDVSPSTLYRKREAWAKRGARPSEATRRAGSGGA</sequence>
<keyword evidence="6" id="KW-0804">Transcription</keyword>
<dbReference type="Pfam" id="PF02954">
    <property type="entry name" value="HTH_8"/>
    <property type="match status" value="1"/>
</dbReference>
<evidence type="ECO:0000256" key="1">
    <source>
        <dbReference type="ARBA" id="ARBA00022741"/>
    </source>
</evidence>
<keyword evidence="3" id="KW-0902">Two-component regulatory system</keyword>
<evidence type="ECO:0000256" key="3">
    <source>
        <dbReference type="ARBA" id="ARBA00023012"/>
    </source>
</evidence>
<accession>A0A0P1F179</accession>
<dbReference type="GO" id="GO:0043565">
    <property type="term" value="F:sequence-specific DNA binding"/>
    <property type="evidence" value="ECO:0007669"/>
    <property type="project" value="InterPro"/>
</dbReference>
<evidence type="ECO:0000256" key="4">
    <source>
        <dbReference type="ARBA" id="ARBA00023015"/>
    </source>
</evidence>
<dbReference type="InterPro" id="IPR002197">
    <property type="entry name" value="HTH_Fis"/>
</dbReference>
<dbReference type="InterPro" id="IPR025944">
    <property type="entry name" value="Sigma_54_int_dom_CS"/>
</dbReference>
<proteinExistence type="predicted"/>
<dbReference type="Gene3D" id="3.40.50.2300">
    <property type="match status" value="1"/>
</dbReference>
<dbReference type="GO" id="GO:0006355">
    <property type="term" value="P:regulation of DNA-templated transcription"/>
    <property type="evidence" value="ECO:0007669"/>
    <property type="project" value="InterPro"/>
</dbReference>
<feature type="domain" description="Sigma-54 factor interaction" evidence="9">
    <location>
        <begin position="154"/>
        <end position="371"/>
    </location>
</feature>
<dbReference type="PROSITE" id="PS00688">
    <property type="entry name" value="SIGMA54_INTERACT_3"/>
    <property type="match status" value="1"/>
</dbReference>
<dbReference type="InterPro" id="IPR002078">
    <property type="entry name" value="Sigma_54_int"/>
</dbReference>
<evidence type="ECO:0000256" key="8">
    <source>
        <dbReference type="SAM" id="MobiDB-lite"/>
    </source>
</evidence>
<dbReference type="PANTHER" id="PTHR32071">
    <property type="entry name" value="TRANSCRIPTIONAL REGULATORY PROTEIN"/>
    <property type="match status" value="1"/>
</dbReference>
<name>A0A0P1F179_9RHOB</name>
<evidence type="ECO:0000259" key="9">
    <source>
        <dbReference type="PROSITE" id="PS50045"/>
    </source>
</evidence>
<dbReference type="InterPro" id="IPR011006">
    <property type="entry name" value="CheY-like_superfamily"/>
</dbReference>
<feature type="modified residue" description="4-aspartylphosphate" evidence="7">
    <location>
        <position position="53"/>
    </location>
</feature>
<dbReference type="SUPFAM" id="SSF46689">
    <property type="entry name" value="Homeodomain-like"/>
    <property type="match status" value="1"/>
</dbReference>
<dbReference type="PANTHER" id="PTHR32071:SF117">
    <property type="entry name" value="PTS-DEPENDENT DIHYDROXYACETONE KINASE OPERON REGULATORY PROTEIN-RELATED"/>
    <property type="match status" value="1"/>
</dbReference>
<feature type="domain" description="Response regulatory" evidence="10">
    <location>
        <begin position="4"/>
        <end position="118"/>
    </location>
</feature>
<evidence type="ECO:0000313" key="11">
    <source>
        <dbReference type="EMBL" id="CUH61192.1"/>
    </source>
</evidence>
<evidence type="ECO:0000256" key="2">
    <source>
        <dbReference type="ARBA" id="ARBA00022840"/>
    </source>
</evidence>
<dbReference type="PROSITE" id="PS50045">
    <property type="entry name" value="SIGMA54_INTERACT_4"/>
    <property type="match status" value="1"/>
</dbReference>
<feature type="region of interest" description="Disordered" evidence="8">
    <location>
        <begin position="448"/>
        <end position="467"/>
    </location>
</feature>
<evidence type="ECO:0000259" key="10">
    <source>
        <dbReference type="PROSITE" id="PS50110"/>
    </source>
</evidence>
<dbReference type="InterPro" id="IPR001789">
    <property type="entry name" value="Sig_transdc_resp-reg_receiver"/>
</dbReference>
<evidence type="ECO:0000256" key="5">
    <source>
        <dbReference type="ARBA" id="ARBA00023125"/>
    </source>
</evidence>
<evidence type="ECO:0000256" key="7">
    <source>
        <dbReference type="PROSITE-ProRule" id="PRU00169"/>
    </source>
</evidence>
<dbReference type="CDD" id="cd00009">
    <property type="entry name" value="AAA"/>
    <property type="match status" value="1"/>
</dbReference>
<dbReference type="EMBL" id="CYRX01000031">
    <property type="protein sequence ID" value="CUH61192.1"/>
    <property type="molecule type" value="Genomic_DNA"/>
</dbReference>
<dbReference type="SUPFAM" id="SSF52172">
    <property type="entry name" value="CheY-like"/>
    <property type="match status" value="1"/>
</dbReference>
<dbReference type="AlphaFoldDB" id="A0A0P1F179"/>
<dbReference type="GO" id="GO:0000160">
    <property type="term" value="P:phosphorelay signal transduction system"/>
    <property type="evidence" value="ECO:0007669"/>
    <property type="project" value="UniProtKB-KW"/>
</dbReference>
<dbReference type="RefSeq" id="WP_058123996.1">
    <property type="nucleotide sequence ID" value="NZ_CYRX01000031.1"/>
</dbReference>
<dbReference type="Pfam" id="PF00158">
    <property type="entry name" value="Sigma54_activat"/>
    <property type="match status" value="1"/>
</dbReference>
<dbReference type="PROSITE" id="PS50110">
    <property type="entry name" value="RESPONSE_REGULATORY"/>
    <property type="match status" value="1"/>
</dbReference>
<organism evidence="11 12">
    <name type="scientific">Thalassobacter stenotrophicus</name>
    <dbReference type="NCBI Taxonomy" id="266809"/>
    <lineage>
        <taxon>Bacteria</taxon>
        <taxon>Pseudomonadati</taxon>
        <taxon>Pseudomonadota</taxon>
        <taxon>Alphaproteobacteria</taxon>
        <taxon>Rhodobacterales</taxon>
        <taxon>Roseobacteraceae</taxon>
        <taxon>Thalassobacter</taxon>
    </lineage>
</organism>